<accession>A0ABM9ZYX0</accession>
<evidence type="ECO:0000313" key="2">
    <source>
        <dbReference type="Proteomes" id="UP000002938"/>
    </source>
</evidence>
<keyword evidence="2" id="KW-1185">Reference proteome</keyword>
<organism evidence="1 2">
    <name type="scientific">Turicibacter sanguinis PC909</name>
    <dbReference type="NCBI Taxonomy" id="702450"/>
    <lineage>
        <taxon>Bacteria</taxon>
        <taxon>Bacillati</taxon>
        <taxon>Bacillota</taxon>
        <taxon>Erysipelotrichia</taxon>
        <taxon>Erysipelotrichales</taxon>
        <taxon>Turicibacteraceae</taxon>
        <taxon>Turicibacter</taxon>
    </lineage>
</organism>
<gene>
    <name evidence="1" type="ORF">CUW_1926</name>
</gene>
<name>A0ABM9ZYX0_9FIRM</name>
<protein>
    <submittedName>
        <fullName evidence="1">Uncharacterized protein</fullName>
    </submittedName>
</protein>
<sequence>MPKRYFEILGERMTLELDVTAKGMSYSVEKIEKMYGVNLKELDKKEFNRLTREYTSN</sequence>
<reference evidence="1 2" key="1">
    <citation type="journal article" date="2011" name="J. Bacteriol.">
        <title>Draft Genome Sequence of Turicibacter sanguinis PC909, Isolated from Human Feces.</title>
        <authorList>
            <person name="Cuiv P.O."/>
            <person name="Klaassens E.S."/>
            <person name="Durkin A.S."/>
            <person name="Harkins D.M."/>
            <person name="Foster L."/>
            <person name="McCorrison J."/>
            <person name="Torralba M."/>
            <person name="Nelson K.E."/>
            <person name="Morrison M."/>
        </authorList>
    </citation>
    <scope>NUCLEOTIDE SEQUENCE [LARGE SCALE GENOMIC DNA]</scope>
    <source>
        <strain evidence="1 2">PC909</strain>
    </source>
</reference>
<evidence type="ECO:0000313" key="1">
    <source>
        <dbReference type="EMBL" id="EFF62520.1"/>
    </source>
</evidence>
<proteinExistence type="predicted"/>
<comment type="caution">
    <text evidence="1">The sequence shown here is derived from an EMBL/GenBank/DDBJ whole genome shotgun (WGS) entry which is preliminary data.</text>
</comment>
<dbReference type="RefSeq" id="WP_006785927.1">
    <property type="nucleotide sequence ID" value="NZ_ADMN01000123.1"/>
</dbReference>
<dbReference type="Proteomes" id="UP000002938">
    <property type="component" value="Unassembled WGS sequence"/>
</dbReference>
<dbReference type="EMBL" id="ADMN01000123">
    <property type="protein sequence ID" value="EFF62520.1"/>
    <property type="molecule type" value="Genomic_DNA"/>
</dbReference>